<feature type="compositionally biased region" description="Low complexity" evidence="1">
    <location>
        <begin position="320"/>
        <end position="330"/>
    </location>
</feature>
<feature type="compositionally biased region" description="Low complexity" evidence="1">
    <location>
        <begin position="342"/>
        <end position="354"/>
    </location>
</feature>
<name>A0A4S8KUB0_DENBC</name>
<feature type="compositionally biased region" description="Low complexity" evidence="1">
    <location>
        <begin position="215"/>
        <end position="230"/>
    </location>
</feature>
<feature type="compositionally biased region" description="Pro residues" evidence="1">
    <location>
        <begin position="265"/>
        <end position="277"/>
    </location>
</feature>
<feature type="compositionally biased region" description="Polar residues" evidence="1">
    <location>
        <begin position="241"/>
        <end position="256"/>
    </location>
</feature>
<evidence type="ECO:0000313" key="2">
    <source>
        <dbReference type="EMBL" id="THU79466.1"/>
    </source>
</evidence>
<proteinExistence type="predicted"/>
<dbReference type="Proteomes" id="UP000297245">
    <property type="component" value="Unassembled WGS sequence"/>
</dbReference>
<dbReference type="OrthoDB" id="3011914at2759"/>
<feature type="compositionally biased region" description="Pro residues" evidence="1">
    <location>
        <begin position="284"/>
        <end position="308"/>
    </location>
</feature>
<feature type="compositionally biased region" description="Pro residues" evidence="1">
    <location>
        <begin position="97"/>
        <end position="118"/>
    </location>
</feature>
<accession>A0A4S8KUB0</accession>
<feature type="compositionally biased region" description="Polar residues" evidence="1">
    <location>
        <begin position="119"/>
        <end position="130"/>
    </location>
</feature>
<keyword evidence="3" id="KW-1185">Reference proteome</keyword>
<dbReference type="PRINTS" id="PR01217">
    <property type="entry name" value="PRICHEXTENSN"/>
</dbReference>
<reference evidence="2 3" key="1">
    <citation type="journal article" date="2019" name="Nat. Ecol. Evol.">
        <title>Megaphylogeny resolves global patterns of mushroom evolution.</title>
        <authorList>
            <person name="Varga T."/>
            <person name="Krizsan K."/>
            <person name="Foldi C."/>
            <person name="Dima B."/>
            <person name="Sanchez-Garcia M."/>
            <person name="Sanchez-Ramirez S."/>
            <person name="Szollosi G.J."/>
            <person name="Szarkandi J.G."/>
            <person name="Papp V."/>
            <person name="Albert L."/>
            <person name="Andreopoulos W."/>
            <person name="Angelini C."/>
            <person name="Antonin V."/>
            <person name="Barry K.W."/>
            <person name="Bougher N.L."/>
            <person name="Buchanan P."/>
            <person name="Buyck B."/>
            <person name="Bense V."/>
            <person name="Catcheside P."/>
            <person name="Chovatia M."/>
            <person name="Cooper J."/>
            <person name="Damon W."/>
            <person name="Desjardin D."/>
            <person name="Finy P."/>
            <person name="Geml J."/>
            <person name="Haridas S."/>
            <person name="Hughes K."/>
            <person name="Justo A."/>
            <person name="Karasinski D."/>
            <person name="Kautmanova I."/>
            <person name="Kiss B."/>
            <person name="Kocsube S."/>
            <person name="Kotiranta H."/>
            <person name="LaButti K.M."/>
            <person name="Lechner B.E."/>
            <person name="Liimatainen K."/>
            <person name="Lipzen A."/>
            <person name="Lukacs Z."/>
            <person name="Mihaltcheva S."/>
            <person name="Morgado L.N."/>
            <person name="Niskanen T."/>
            <person name="Noordeloos M.E."/>
            <person name="Ohm R.A."/>
            <person name="Ortiz-Santana B."/>
            <person name="Ovrebo C."/>
            <person name="Racz N."/>
            <person name="Riley R."/>
            <person name="Savchenko A."/>
            <person name="Shiryaev A."/>
            <person name="Soop K."/>
            <person name="Spirin V."/>
            <person name="Szebenyi C."/>
            <person name="Tomsovsky M."/>
            <person name="Tulloss R.E."/>
            <person name="Uehling J."/>
            <person name="Grigoriev I.V."/>
            <person name="Vagvolgyi C."/>
            <person name="Papp T."/>
            <person name="Martin F.M."/>
            <person name="Miettinen O."/>
            <person name="Hibbett D.S."/>
            <person name="Nagy L.G."/>
        </authorList>
    </citation>
    <scope>NUCLEOTIDE SEQUENCE [LARGE SCALE GENOMIC DNA]</scope>
    <source>
        <strain evidence="2 3">CBS 962.96</strain>
    </source>
</reference>
<feature type="compositionally biased region" description="Basic and acidic residues" evidence="1">
    <location>
        <begin position="8"/>
        <end position="21"/>
    </location>
</feature>
<protein>
    <submittedName>
        <fullName evidence="2">Uncharacterized protein</fullName>
    </submittedName>
</protein>
<feature type="compositionally biased region" description="Polar residues" evidence="1">
    <location>
        <begin position="79"/>
        <end position="96"/>
    </location>
</feature>
<organism evidence="2 3">
    <name type="scientific">Dendrothele bispora (strain CBS 962.96)</name>
    <dbReference type="NCBI Taxonomy" id="1314807"/>
    <lineage>
        <taxon>Eukaryota</taxon>
        <taxon>Fungi</taxon>
        <taxon>Dikarya</taxon>
        <taxon>Basidiomycota</taxon>
        <taxon>Agaricomycotina</taxon>
        <taxon>Agaricomycetes</taxon>
        <taxon>Agaricomycetidae</taxon>
        <taxon>Agaricales</taxon>
        <taxon>Agaricales incertae sedis</taxon>
        <taxon>Dendrothele</taxon>
    </lineage>
</organism>
<feature type="region of interest" description="Disordered" evidence="1">
    <location>
        <begin position="1"/>
        <end position="308"/>
    </location>
</feature>
<sequence length="607" mass="64973">MSPSLNNDKNEPKGKSTDKPATRNQNSSGAGNAPSQTNVQVPNLGNTSTGEANTTNDNGSVASKKKKKLFSFGLPNRGPNASNVQPLVPEPTTQILTPPPVQPDVPVPPAEPFPPLPSQNPNVNDTTQPITPIPEATPTSPGALAALNPPNWDNVRGDFHLNPLPPAPPGYNPEVDDDGLEYMDDPPTPLTICPVTGMPIEDDVEMGQREPTPTPQASTSSNNSNNSQPNDNRWAKRQRQDSNGTGADTRNTSPNVQEPRLQTLPLPPPNVAPPPATPATVPIPLTPAPPPPAPAPIPPAPAPIPPAPAPIPPAPAPLPTATAVPSATPTTGGGYTPGAVTQPPQGGFRQPQGFHSGNVHQGQEENQVAQWNQQVQNNGGVLVRPWGRPGTEPSVIAAQIAEGIRDILPNHDSPTVAPPQTAGPGNRPIHYLVTNLPMTELQRLNRNEVHSTSHATFITLPYRPSPSTYITTLRDFTLQNTPEHVQILDTTIRETLLGDIRVRQFLYSHRDAVPVNVHANQVPDVVINTLELNAVLMGNRDGYTRTWWNLSIESPTHIPSHYDEWITLIRSIIFPTALYGTGRSAPPFHCNHCQSVDHPSGLCPYPS</sequence>
<dbReference type="EMBL" id="ML180022">
    <property type="protein sequence ID" value="THU79466.1"/>
    <property type="molecule type" value="Genomic_DNA"/>
</dbReference>
<evidence type="ECO:0000313" key="3">
    <source>
        <dbReference type="Proteomes" id="UP000297245"/>
    </source>
</evidence>
<feature type="region of interest" description="Disordered" evidence="1">
    <location>
        <begin position="320"/>
        <end position="364"/>
    </location>
</feature>
<feature type="compositionally biased region" description="Acidic residues" evidence="1">
    <location>
        <begin position="174"/>
        <end position="184"/>
    </location>
</feature>
<gene>
    <name evidence="2" type="ORF">K435DRAFT_875437</name>
</gene>
<evidence type="ECO:0000256" key="1">
    <source>
        <dbReference type="SAM" id="MobiDB-lite"/>
    </source>
</evidence>
<dbReference type="AlphaFoldDB" id="A0A4S8KUB0"/>
<feature type="compositionally biased region" description="Polar residues" evidence="1">
    <location>
        <begin position="22"/>
        <end position="61"/>
    </location>
</feature>